<dbReference type="SUPFAM" id="SSF52172">
    <property type="entry name" value="CheY-like"/>
    <property type="match status" value="1"/>
</dbReference>
<evidence type="ECO:0000259" key="3">
    <source>
        <dbReference type="PROSITE" id="PS50110"/>
    </source>
</evidence>
<dbReference type="InterPro" id="IPR001789">
    <property type="entry name" value="Sig_transdc_resp-reg_receiver"/>
</dbReference>
<keyword evidence="5" id="KW-1185">Reference proteome</keyword>
<proteinExistence type="predicted"/>
<protein>
    <submittedName>
        <fullName evidence="4">Response regulator</fullName>
    </submittedName>
</protein>
<dbReference type="GO" id="GO:0000160">
    <property type="term" value="P:phosphorelay signal transduction system"/>
    <property type="evidence" value="ECO:0007669"/>
    <property type="project" value="InterPro"/>
</dbReference>
<dbReference type="SMART" id="SM00448">
    <property type="entry name" value="REC"/>
    <property type="match status" value="1"/>
</dbReference>
<name>A0A5C4RZ26_PROVB</name>
<gene>
    <name evidence="4" type="ORF">FGF68_07785</name>
</gene>
<dbReference type="RefSeq" id="WP_068866132.1">
    <property type="nucleotide sequence ID" value="NZ_VDCI01000006.1"/>
</dbReference>
<dbReference type="EMBL" id="VDCI01000006">
    <property type="protein sequence ID" value="TNJ36364.1"/>
    <property type="molecule type" value="Genomic_DNA"/>
</dbReference>
<keyword evidence="1 2" id="KW-0597">Phosphoprotein</keyword>
<dbReference type="InterPro" id="IPR050595">
    <property type="entry name" value="Bact_response_regulator"/>
</dbReference>
<comment type="caution">
    <text evidence="4">The sequence shown here is derived from an EMBL/GenBank/DDBJ whole genome shotgun (WGS) entry which is preliminary data.</text>
</comment>
<dbReference type="Proteomes" id="UP000309544">
    <property type="component" value="Unassembled WGS sequence"/>
</dbReference>
<dbReference type="Gene3D" id="3.40.50.2300">
    <property type="match status" value="1"/>
</dbReference>
<evidence type="ECO:0000256" key="1">
    <source>
        <dbReference type="ARBA" id="ARBA00022553"/>
    </source>
</evidence>
<reference evidence="4 5" key="1">
    <citation type="submission" date="2019-05" db="EMBL/GenBank/DDBJ databases">
        <title>Draft Whole-Genome sequence of the green sulfur bacterium Prosthecochloris vibrioformis DSM 260.</title>
        <authorList>
            <person name="Meyer T.E."/>
            <person name="Kyndt J.A."/>
        </authorList>
    </citation>
    <scope>NUCLEOTIDE SEQUENCE [LARGE SCALE GENOMIC DNA]</scope>
    <source>
        <strain evidence="4 5">DSM 260</strain>
    </source>
</reference>
<dbReference type="Pfam" id="PF00072">
    <property type="entry name" value="Response_reg"/>
    <property type="match status" value="1"/>
</dbReference>
<dbReference type="PROSITE" id="PS50110">
    <property type="entry name" value="RESPONSE_REGULATORY"/>
    <property type="match status" value="1"/>
</dbReference>
<evidence type="ECO:0000256" key="2">
    <source>
        <dbReference type="PROSITE-ProRule" id="PRU00169"/>
    </source>
</evidence>
<dbReference type="PANTHER" id="PTHR44591">
    <property type="entry name" value="STRESS RESPONSE REGULATOR PROTEIN 1"/>
    <property type="match status" value="1"/>
</dbReference>
<dbReference type="AlphaFoldDB" id="A0A5C4RZ26"/>
<dbReference type="InterPro" id="IPR011006">
    <property type="entry name" value="CheY-like_superfamily"/>
</dbReference>
<evidence type="ECO:0000313" key="5">
    <source>
        <dbReference type="Proteomes" id="UP000309544"/>
    </source>
</evidence>
<evidence type="ECO:0000313" key="4">
    <source>
        <dbReference type="EMBL" id="TNJ36364.1"/>
    </source>
</evidence>
<accession>A0A5C4RZ26</accession>
<organism evidence="4 5">
    <name type="scientific">Prosthecochloris vibrioformis</name>
    <name type="common">Chlorobium vibrioforme</name>
    <dbReference type="NCBI Taxonomy" id="1098"/>
    <lineage>
        <taxon>Bacteria</taxon>
        <taxon>Pseudomonadati</taxon>
        <taxon>Chlorobiota</taxon>
        <taxon>Chlorobiia</taxon>
        <taxon>Chlorobiales</taxon>
        <taxon>Chlorobiaceae</taxon>
        <taxon>Prosthecochloris</taxon>
    </lineage>
</organism>
<feature type="modified residue" description="4-aspartylphosphate" evidence="2">
    <location>
        <position position="52"/>
    </location>
</feature>
<sequence>MKILVIDDDDAVRKFITEILRQDGYSVTGAENGKIALQVLAQQPDIMFVITDIIMPEQEGIETIREIKACYPRIKIIAISGGGKISPENYLQLAHAMGANTTLSKPFSRKELLDALLYI</sequence>
<feature type="domain" description="Response regulatory" evidence="3">
    <location>
        <begin position="2"/>
        <end position="119"/>
    </location>
</feature>
<dbReference type="PANTHER" id="PTHR44591:SF23">
    <property type="entry name" value="CHEY SUBFAMILY"/>
    <property type="match status" value="1"/>
</dbReference>